<organism evidence="5 6">
    <name type="scientific">Paractinoplanes atraurantiacus</name>
    <dbReference type="NCBI Taxonomy" id="1036182"/>
    <lineage>
        <taxon>Bacteria</taxon>
        <taxon>Bacillati</taxon>
        <taxon>Actinomycetota</taxon>
        <taxon>Actinomycetes</taxon>
        <taxon>Micromonosporales</taxon>
        <taxon>Micromonosporaceae</taxon>
        <taxon>Paractinoplanes</taxon>
    </lineage>
</organism>
<dbReference type="InterPro" id="IPR036388">
    <property type="entry name" value="WH-like_DNA-bd_sf"/>
</dbReference>
<evidence type="ECO:0000259" key="4">
    <source>
        <dbReference type="PROSITE" id="PS50995"/>
    </source>
</evidence>
<dbReference type="PROSITE" id="PS50995">
    <property type="entry name" value="HTH_MARR_2"/>
    <property type="match status" value="1"/>
</dbReference>
<evidence type="ECO:0000256" key="3">
    <source>
        <dbReference type="ARBA" id="ARBA00023163"/>
    </source>
</evidence>
<dbReference type="RefSeq" id="WP_097318986.1">
    <property type="nucleotide sequence ID" value="NZ_OBDY01000002.1"/>
</dbReference>
<proteinExistence type="predicted"/>
<reference evidence="5 6" key="1">
    <citation type="submission" date="2017-09" db="EMBL/GenBank/DDBJ databases">
        <authorList>
            <person name="Ehlers B."/>
            <person name="Leendertz F.H."/>
        </authorList>
    </citation>
    <scope>NUCLEOTIDE SEQUENCE [LARGE SCALE GENOMIC DNA]</scope>
    <source>
        <strain evidence="5 6">CGMCC 4.6857</strain>
    </source>
</reference>
<evidence type="ECO:0000313" key="5">
    <source>
        <dbReference type="EMBL" id="SNY24603.1"/>
    </source>
</evidence>
<dbReference type="AlphaFoldDB" id="A0A285GMR6"/>
<evidence type="ECO:0000256" key="2">
    <source>
        <dbReference type="ARBA" id="ARBA00023125"/>
    </source>
</evidence>
<keyword evidence="1" id="KW-0805">Transcription regulation</keyword>
<dbReference type="EMBL" id="OBDY01000002">
    <property type="protein sequence ID" value="SNY24603.1"/>
    <property type="molecule type" value="Genomic_DNA"/>
</dbReference>
<dbReference type="SUPFAM" id="SSF46785">
    <property type="entry name" value="Winged helix' DNA-binding domain"/>
    <property type="match status" value="1"/>
</dbReference>
<dbReference type="InterPro" id="IPR000835">
    <property type="entry name" value="HTH_MarR-typ"/>
</dbReference>
<dbReference type="SMART" id="SM00347">
    <property type="entry name" value="HTH_MARR"/>
    <property type="match status" value="1"/>
</dbReference>
<accession>A0A285GMR6</accession>
<dbReference type="InterPro" id="IPR036390">
    <property type="entry name" value="WH_DNA-bd_sf"/>
</dbReference>
<evidence type="ECO:0000313" key="6">
    <source>
        <dbReference type="Proteomes" id="UP000219612"/>
    </source>
</evidence>
<dbReference type="PANTHER" id="PTHR42756">
    <property type="entry name" value="TRANSCRIPTIONAL REGULATOR, MARR"/>
    <property type="match status" value="1"/>
</dbReference>
<keyword evidence="3" id="KW-0804">Transcription</keyword>
<dbReference type="OrthoDB" id="3176111at2"/>
<gene>
    <name evidence="5" type="ORF">SAMN05421748_102222</name>
</gene>
<dbReference type="GO" id="GO:0003677">
    <property type="term" value="F:DNA binding"/>
    <property type="evidence" value="ECO:0007669"/>
    <property type="project" value="UniProtKB-KW"/>
</dbReference>
<keyword evidence="2 5" id="KW-0238">DNA-binding</keyword>
<keyword evidence="6" id="KW-1185">Reference proteome</keyword>
<evidence type="ECO:0000256" key="1">
    <source>
        <dbReference type="ARBA" id="ARBA00023015"/>
    </source>
</evidence>
<protein>
    <submittedName>
        <fullName evidence="5">DNA-binding transcriptional regulator, MarR family</fullName>
    </submittedName>
</protein>
<dbReference type="Proteomes" id="UP000219612">
    <property type="component" value="Unassembled WGS sequence"/>
</dbReference>
<name>A0A285GMR6_9ACTN</name>
<dbReference type="PANTHER" id="PTHR42756:SF1">
    <property type="entry name" value="TRANSCRIPTIONAL REPRESSOR OF EMRAB OPERON"/>
    <property type="match status" value="1"/>
</dbReference>
<sequence>MSEDLSRLLADKPSLLQRAPLTLSLLALARTLHGVVAERLLTLDLYPGQELILMRLFDQDDQIQTSLQQSIGLDHSTLSRSIRRMQDAGLVNRRPDERDKRAMIVSLTPAGRALQPRLAEIWEQLEALTVATLGQDDEDGLRKALEALERALATARRKNA</sequence>
<dbReference type="Pfam" id="PF01047">
    <property type="entry name" value="MarR"/>
    <property type="match status" value="1"/>
</dbReference>
<dbReference type="Gene3D" id="1.10.10.10">
    <property type="entry name" value="Winged helix-like DNA-binding domain superfamily/Winged helix DNA-binding domain"/>
    <property type="match status" value="1"/>
</dbReference>
<dbReference type="GO" id="GO:0003700">
    <property type="term" value="F:DNA-binding transcription factor activity"/>
    <property type="evidence" value="ECO:0007669"/>
    <property type="project" value="InterPro"/>
</dbReference>
<feature type="domain" description="HTH marR-type" evidence="4">
    <location>
        <begin position="18"/>
        <end position="150"/>
    </location>
</feature>
<dbReference type="PRINTS" id="PR00598">
    <property type="entry name" value="HTHMARR"/>
</dbReference>